<evidence type="ECO:0000313" key="1">
    <source>
        <dbReference type="EMBL" id="PJG57994.1"/>
    </source>
</evidence>
<accession>A0A2H9U1W3</accession>
<keyword evidence="2" id="KW-1185">Reference proteome</keyword>
<dbReference type="Pfam" id="PF13988">
    <property type="entry name" value="DUF4225"/>
    <property type="match status" value="1"/>
</dbReference>
<organism evidence="1 2">
    <name type="scientific">Aeromonas cavernicola</name>
    <dbReference type="NCBI Taxonomy" id="1006623"/>
    <lineage>
        <taxon>Bacteria</taxon>
        <taxon>Pseudomonadati</taxon>
        <taxon>Pseudomonadota</taxon>
        <taxon>Gammaproteobacteria</taxon>
        <taxon>Aeromonadales</taxon>
        <taxon>Aeromonadaceae</taxon>
        <taxon>Aeromonas</taxon>
    </lineage>
</organism>
<evidence type="ECO:0008006" key="3">
    <source>
        <dbReference type="Google" id="ProtNLM"/>
    </source>
</evidence>
<protein>
    <recommendedName>
        <fullName evidence="3">DUF4225 domain-containing protein</fullName>
    </recommendedName>
</protein>
<comment type="caution">
    <text evidence="1">The sequence shown here is derived from an EMBL/GenBank/DDBJ whole genome shotgun (WGS) entry which is preliminary data.</text>
</comment>
<feature type="non-terminal residue" evidence="1">
    <location>
        <position position="1"/>
    </location>
</feature>
<dbReference type="Proteomes" id="UP000235861">
    <property type="component" value="Unassembled WGS sequence"/>
</dbReference>
<dbReference type="RefSeq" id="WP_100294890.1">
    <property type="nucleotide sequence ID" value="NZ_PGGC01000146.1"/>
</dbReference>
<dbReference type="InterPro" id="IPR025320">
    <property type="entry name" value="DUF4225"/>
</dbReference>
<sequence>KSISEGLRALAEEQRSLLNQSLDVAQKGVGVVAGAAQIYAGGTLCYASLGVLCATFGVPLMAHGANNVYENGRNLLEGRSDTEGPVRDLYQSAAKAMGGSDREGNIAYGVSDLGMSAYGITRMVLKPDSWRLFRYVREDYVRAYEQTSKQALYLEAASDFYTTKSTLEQAGTKDE</sequence>
<dbReference type="EMBL" id="PGGC01000146">
    <property type="protein sequence ID" value="PJG57994.1"/>
    <property type="molecule type" value="Genomic_DNA"/>
</dbReference>
<dbReference type="AlphaFoldDB" id="A0A2H9U1W3"/>
<name>A0A2H9U1W3_9GAMM</name>
<proteinExistence type="predicted"/>
<dbReference type="OrthoDB" id="6534834at2"/>
<evidence type="ECO:0000313" key="2">
    <source>
        <dbReference type="Proteomes" id="UP000235861"/>
    </source>
</evidence>
<reference evidence="1 2" key="1">
    <citation type="submission" date="2017-11" db="EMBL/GenBank/DDBJ databases">
        <title>Draft genome sequence of environmental isolate Aeromonas cavernicola sp. nov. MDC 2508.</title>
        <authorList>
            <person name="Colston S.M."/>
            <person name="Navarro A."/>
            <person name="Martinez-Murcia A.J."/>
            <person name="Graf J."/>
        </authorList>
    </citation>
    <scope>NUCLEOTIDE SEQUENCE [LARGE SCALE GENOMIC DNA]</scope>
    <source>
        <strain evidence="1 2">MDC 2508</strain>
    </source>
</reference>
<gene>
    <name evidence="1" type="ORF">CUC53_14980</name>
</gene>